<gene>
    <name evidence="2" type="ORF">A0U92_02925</name>
</gene>
<feature type="region of interest" description="Disordered" evidence="1">
    <location>
        <begin position="289"/>
        <end position="378"/>
    </location>
</feature>
<sequence>MIIKGGPILSKNGHADTADHIFNGPKNERITALQGNPFIMQDMVFDAKNFGLKYGFHHFKISPDKLISREQAYKDFEAIAKEYSFNLSDAVIVEHQKQRSKKDNSAIHWHLIAPHFNHVTGKALDCRNSYKRNEKLSRLSEIRTGQTIIQGRHNKAVFYALEKEGKTAEAQAIQHITTGELPSASFSVNQQRKAERAGISLPNEKATIENIWKASDGLKAFISGLESEGFTFQAGTKKDTYIIEKNGTLIGSANRLLKMKKGEFAQLYKEMNNVQLDEKEAPATAKKGLIKKASNRQSDDYENEPSDQHDDARAEATAGNAESYILRSEESARRNSGNPEPDAGSGRRAEPDRIIAREPESDSKKSGSADTRNQRNAKNAIATAKINGLKSIKLSDISHVRIVDDDYIDEIKTRLKQIKADDAEYFDGVYKNLKAQNREVYKYNKSIDNDAISLIIDAICRILFGYTIKQQKAQPLPVSYPRIESPVDREAFDAMKPRDQRSIIFNALVQFRASYRRHDNFNKRFNLPSDFPDFQSFLKAYEGDFMADEMANMYPSIYIRELEKSESEQDKMTAKELRKLEAGEVSQYTQHTASDLRECICSIHGEISESMKLEADNKKLDEALKAQLEEWNQMQSVKNPRQQPEPSNIIQFKI</sequence>
<dbReference type="AlphaFoldDB" id="A0A1U9KDL2"/>
<organism evidence="2 3">
    <name type="scientific">Acetobacter aceti</name>
    <dbReference type="NCBI Taxonomy" id="435"/>
    <lineage>
        <taxon>Bacteria</taxon>
        <taxon>Pseudomonadati</taxon>
        <taxon>Pseudomonadota</taxon>
        <taxon>Alphaproteobacteria</taxon>
        <taxon>Acetobacterales</taxon>
        <taxon>Acetobacteraceae</taxon>
        <taxon>Acetobacter</taxon>
        <taxon>Acetobacter subgen. Acetobacter</taxon>
    </lineage>
</organism>
<protein>
    <submittedName>
        <fullName evidence="2">Uncharacterized protein</fullName>
    </submittedName>
</protein>
<dbReference type="KEGG" id="aace:A0U92_02925"/>
<name>A0A1U9KDL2_ACEAC</name>
<accession>A0A1U9KDL2</accession>
<proteinExistence type="predicted"/>
<dbReference type="OrthoDB" id="7285148at2"/>
<evidence type="ECO:0000313" key="2">
    <source>
        <dbReference type="EMBL" id="AQS83894.1"/>
    </source>
</evidence>
<dbReference type="EMBL" id="CP014692">
    <property type="protein sequence ID" value="AQS83894.1"/>
    <property type="molecule type" value="Genomic_DNA"/>
</dbReference>
<reference evidence="2 3" key="1">
    <citation type="submission" date="2016-03" db="EMBL/GenBank/DDBJ databases">
        <title>Acetic acid bacteria sequencing.</title>
        <authorList>
            <person name="Brandt J."/>
            <person name="Jakob F."/>
            <person name="Vogel R.F."/>
        </authorList>
    </citation>
    <scope>NUCLEOTIDE SEQUENCE [LARGE SCALE GENOMIC DNA]</scope>
    <source>
        <strain evidence="2 3">TMW2.1153</strain>
    </source>
</reference>
<evidence type="ECO:0000313" key="3">
    <source>
        <dbReference type="Proteomes" id="UP000188937"/>
    </source>
</evidence>
<dbReference type="STRING" id="435.A0U92_02925"/>
<evidence type="ECO:0000256" key="1">
    <source>
        <dbReference type="SAM" id="MobiDB-lite"/>
    </source>
</evidence>
<keyword evidence="3" id="KW-1185">Reference proteome</keyword>
<dbReference type="RefSeq" id="WP_077811933.1">
    <property type="nucleotide sequence ID" value="NZ_CP014692.1"/>
</dbReference>
<feature type="compositionally biased region" description="Basic and acidic residues" evidence="1">
    <location>
        <begin position="345"/>
        <end position="367"/>
    </location>
</feature>
<dbReference type="Proteomes" id="UP000188937">
    <property type="component" value="Chromosome"/>
</dbReference>
<feature type="region of interest" description="Disordered" evidence="1">
    <location>
        <begin position="635"/>
        <end position="654"/>
    </location>
</feature>